<evidence type="ECO:0000313" key="6">
    <source>
        <dbReference type="EMBL" id="KAK2098348.1"/>
    </source>
</evidence>
<comment type="pathway">
    <text evidence="1">Cofactor biosynthesis; NAD(+) biosynthesis.</text>
</comment>
<dbReference type="Gene3D" id="3.20.140.10">
    <property type="entry name" value="nicotinate phosphoribosyltransferase"/>
    <property type="match status" value="1"/>
</dbReference>
<dbReference type="Proteomes" id="UP001266305">
    <property type="component" value="Unassembled WGS sequence"/>
</dbReference>
<keyword evidence="7" id="KW-1185">Reference proteome</keyword>
<evidence type="ECO:0000256" key="2">
    <source>
        <dbReference type="ARBA" id="ARBA00010897"/>
    </source>
</evidence>
<evidence type="ECO:0000256" key="4">
    <source>
        <dbReference type="ARBA" id="ARBA00048668"/>
    </source>
</evidence>
<evidence type="ECO:0000256" key="1">
    <source>
        <dbReference type="ARBA" id="ARBA00004790"/>
    </source>
</evidence>
<protein>
    <recommendedName>
        <fullName evidence="5">Nicotinate phosphoribosyltransferase N-terminal domain-containing protein</fullName>
    </recommendedName>
</protein>
<evidence type="ECO:0000256" key="3">
    <source>
        <dbReference type="ARBA" id="ARBA00022642"/>
    </source>
</evidence>
<dbReference type="InterPro" id="IPR040727">
    <property type="entry name" value="NAPRTase_N"/>
</dbReference>
<comment type="similarity">
    <text evidence="2">Belongs to the NAPRTase family.</text>
</comment>
<dbReference type="SUPFAM" id="SSF54675">
    <property type="entry name" value="Nicotinate/Quinolinate PRTase N-terminal domain-like"/>
    <property type="match status" value="1"/>
</dbReference>
<dbReference type="EMBL" id="JASSZA010000011">
    <property type="protein sequence ID" value="KAK2098348.1"/>
    <property type="molecule type" value="Genomic_DNA"/>
</dbReference>
<evidence type="ECO:0000259" key="5">
    <source>
        <dbReference type="Pfam" id="PF17767"/>
    </source>
</evidence>
<reference evidence="6 7" key="1">
    <citation type="submission" date="2023-05" db="EMBL/GenBank/DDBJ databases">
        <title>B98-5 Cell Line De Novo Hybrid Assembly: An Optical Mapping Approach.</title>
        <authorList>
            <person name="Kananen K."/>
            <person name="Auerbach J.A."/>
            <person name="Kautto E."/>
            <person name="Blachly J.S."/>
        </authorList>
    </citation>
    <scope>NUCLEOTIDE SEQUENCE [LARGE SCALE GENOMIC DNA]</scope>
    <source>
        <strain evidence="6">B95-8</strain>
        <tissue evidence="6">Cell line</tissue>
    </source>
</reference>
<feature type="domain" description="Nicotinate phosphoribosyltransferase N-terminal" evidence="5">
    <location>
        <begin position="2"/>
        <end position="55"/>
    </location>
</feature>
<organism evidence="6 7">
    <name type="scientific">Saguinus oedipus</name>
    <name type="common">Cotton-top tamarin</name>
    <name type="synonym">Oedipomidas oedipus</name>
    <dbReference type="NCBI Taxonomy" id="9490"/>
    <lineage>
        <taxon>Eukaryota</taxon>
        <taxon>Metazoa</taxon>
        <taxon>Chordata</taxon>
        <taxon>Craniata</taxon>
        <taxon>Vertebrata</taxon>
        <taxon>Euteleostomi</taxon>
        <taxon>Mammalia</taxon>
        <taxon>Eutheria</taxon>
        <taxon>Euarchontoglires</taxon>
        <taxon>Primates</taxon>
        <taxon>Haplorrhini</taxon>
        <taxon>Platyrrhini</taxon>
        <taxon>Cebidae</taxon>
        <taxon>Callitrichinae</taxon>
        <taxon>Saguinus</taxon>
    </lineage>
</organism>
<dbReference type="PANTHER" id="PTHR11098:SF1">
    <property type="entry name" value="NICOTINATE PHOSPHORIBOSYLTRANSFERASE"/>
    <property type="match status" value="1"/>
</dbReference>
<sequence>MDPMFFEQLRALYSEVTVQALPEGSLTFPGMQLLQVAGPLLVVQLLETPLLCLVS</sequence>
<accession>A0ABQ9UPE0</accession>
<gene>
    <name evidence="6" type="ORF">P7K49_023799</name>
</gene>
<dbReference type="InterPro" id="IPR007229">
    <property type="entry name" value="Nic_PRibTrfase-Fam"/>
</dbReference>
<comment type="caution">
    <text evidence="6">The sequence shown here is derived from an EMBL/GenBank/DDBJ whole genome shotgun (WGS) entry which is preliminary data.</text>
</comment>
<name>A0ABQ9UPE0_SAGOE</name>
<proteinExistence type="inferred from homology"/>
<dbReference type="Pfam" id="PF17767">
    <property type="entry name" value="NAPRTase_N"/>
    <property type="match status" value="1"/>
</dbReference>
<evidence type="ECO:0000313" key="7">
    <source>
        <dbReference type="Proteomes" id="UP001266305"/>
    </source>
</evidence>
<comment type="catalytic activity">
    <reaction evidence="4">
        <text>5-phospho-alpha-D-ribose 1-diphosphate + nicotinate + ATP + H2O = nicotinate beta-D-ribonucleotide + ADP + phosphate + diphosphate</text>
        <dbReference type="Rhea" id="RHEA:36163"/>
        <dbReference type="ChEBI" id="CHEBI:15377"/>
        <dbReference type="ChEBI" id="CHEBI:30616"/>
        <dbReference type="ChEBI" id="CHEBI:32544"/>
        <dbReference type="ChEBI" id="CHEBI:33019"/>
        <dbReference type="ChEBI" id="CHEBI:43474"/>
        <dbReference type="ChEBI" id="CHEBI:57502"/>
        <dbReference type="ChEBI" id="CHEBI:58017"/>
        <dbReference type="ChEBI" id="CHEBI:456216"/>
        <dbReference type="EC" id="6.3.4.21"/>
    </reaction>
</comment>
<keyword evidence="3" id="KW-0662">Pyridine nucleotide biosynthesis</keyword>
<dbReference type="PANTHER" id="PTHR11098">
    <property type="entry name" value="NICOTINATE PHOSPHORIBOSYLTRANSFERASE"/>
    <property type="match status" value="1"/>
</dbReference>
<feature type="non-terminal residue" evidence="6">
    <location>
        <position position="1"/>
    </location>
</feature>